<accession>A0A5N5QVW3</accession>
<dbReference type="GO" id="GO:0070682">
    <property type="term" value="P:proteasome regulatory particle assembly"/>
    <property type="evidence" value="ECO:0007669"/>
    <property type="project" value="InterPro"/>
</dbReference>
<dbReference type="FunFam" id="2.30.42.10:FF:000107">
    <property type="entry name" value="26S proteasome non-ATPase regulatory subunit 9"/>
    <property type="match status" value="1"/>
</dbReference>
<evidence type="ECO:0000313" key="7">
    <source>
        <dbReference type="Proteomes" id="UP000383932"/>
    </source>
</evidence>
<dbReference type="SUPFAM" id="SSF50156">
    <property type="entry name" value="PDZ domain-like"/>
    <property type="match status" value="1"/>
</dbReference>
<evidence type="ECO:0000259" key="5">
    <source>
        <dbReference type="Pfam" id="PF18265"/>
    </source>
</evidence>
<dbReference type="GO" id="GO:0000502">
    <property type="term" value="C:proteasome complex"/>
    <property type="evidence" value="ECO:0007669"/>
    <property type="project" value="UniProtKB-KW"/>
</dbReference>
<keyword evidence="2" id="KW-0143">Chaperone</keyword>
<protein>
    <recommendedName>
        <fullName evidence="3">Probable 26S proteasome regulatory subunit p27</fullName>
    </recommendedName>
</protein>
<dbReference type="Proteomes" id="UP000383932">
    <property type="component" value="Unassembled WGS sequence"/>
</dbReference>
<dbReference type="PANTHER" id="PTHR12651">
    <property type="entry name" value="26S PROTEASOME NON-ATPASE REGULATORY SUBUNIT 9"/>
    <property type="match status" value="1"/>
</dbReference>
<feature type="domain" description="Nas2 N-terminal" evidence="5">
    <location>
        <begin position="19"/>
        <end position="95"/>
    </location>
</feature>
<reference evidence="6 7" key="1">
    <citation type="journal article" date="2019" name="Fungal Biol. Biotechnol.">
        <title>Draft genome sequence of fastidious pathogen Ceratobasidium theobromae, which causes vascular-streak dieback in Theobroma cacao.</title>
        <authorList>
            <person name="Ali S.S."/>
            <person name="Asman A."/>
            <person name="Shao J."/>
            <person name="Firmansyah A.P."/>
            <person name="Susilo A.W."/>
            <person name="Rosmana A."/>
            <person name="McMahon P."/>
            <person name="Junaid M."/>
            <person name="Guest D."/>
            <person name="Kheng T.Y."/>
            <person name="Meinhardt L.W."/>
            <person name="Bailey B.A."/>
        </authorList>
    </citation>
    <scope>NUCLEOTIDE SEQUENCE [LARGE SCALE GENOMIC DNA]</scope>
    <source>
        <strain evidence="6 7">CT2</strain>
    </source>
</reference>
<evidence type="ECO:0000256" key="3">
    <source>
        <dbReference type="ARBA" id="ARBA00068021"/>
    </source>
</evidence>
<evidence type="ECO:0000259" key="4">
    <source>
        <dbReference type="Pfam" id="PF17820"/>
    </source>
</evidence>
<dbReference type="Gene3D" id="2.30.42.10">
    <property type="match status" value="1"/>
</dbReference>
<dbReference type="InterPro" id="IPR036034">
    <property type="entry name" value="PDZ_sf"/>
</dbReference>
<name>A0A5N5QVW3_9AGAM</name>
<dbReference type="Gene3D" id="6.10.140.1710">
    <property type="match status" value="1"/>
</dbReference>
<dbReference type="GO" id="GO:0005737">
    <property type="term" value="C:cytoplasm"/>
    <property type="evidence" value="ECO:0007669"/>
    <property type="project" value="TreeGrafter"/>
</dbReference>
<dbReference type="AlphaFoldDB" id="A0A5N5QVW3"/>
<keyword evidence="7" id="KW-1185">Reference proteome</keyword>
<dbReference type="EMBL" id="SSOP01000005">
    <property type="protein sequence ID" value="KAB5595895.1"/>
    <property type="molecule type" value="Genomic_DNA"/>
</dbReference>
<evidence type="ECO:0000256" key="2">
    <source>
        <dbReference type="ARBA" id="ARBA00023186"/>
    </source>
</evidence>
<dbReference type="InterPro" id="IPR041489">
    <property type="entry name" value="PDZ_6"/>
</dbReference>
<comment type="similarity">
    <text evidence="1">Belongs to the proteasome subunit p27 family.</text>
</comment>
<dbReference type="InterPro" id="IPR040815">
    <property type="entry name" value="Nas2_N"/>
</dbReference>
<sequence>MSSTQPNLVRTTARDRALTLMAERDLIDQQLRTHISILSSHGADMSTRLVDAQGFPRADMDIVAVRTNRVRIIELRNDRARLTDAIAQALEDVHSSARVSTAVKINGAIGASDYSSSSTPEPPLLSSLVPFARVDGVAPGSPAQQASQGLQREDLILSFGGLTAQSFSSSSLQPLAQLVSSHENRPLVVKIKRNEDEVTLSFTPRSGWGGRGMLGCHIVPYTGPA</sequence>
<comment type="caution">
    <text evidence="6">The sequence shown here is derived from an EMBL/GenBank/DDBJ whole genome shotgun (WGS) entry which is preliminary data.</text>
</comment>
<evidence type="ECO:0000256" key="1">
    <source>
        <dbReference type="ARBA" id="ARBA00005256"/>
    </source>
</evidence>
<dbReference type="Pfam" id="PF17820">
    <property type="entry name" value="PDZ_6"/>
    <property type="match status" value="1"/>
</dbReference>
<dbReference type="PANTHER" id="PTHR12651:SF1">
    <property type="entry name" value="26S PROTEASOME NON-ATPASE REGULATORY SUBUNIT 9"/>
    <property type="match status" value="1"/>
</dbReference>
<keyword evidence="6" id="KW-0647">Proteasome</keyword>
<dbReference type="OrthoDB" id="72325at2759"/>
<dbReference type="GO" id="GO:0005634">
    <property type="term" value="C:nucleus"/>
    <property type="evidence" value="ECO:0007669"/>
    <property type="project" value="TreeGrafter"/>
</dbReference>
<dbReference type="InterPro" id="IPR035269">
    <property type="entry name" value="PSMD9"/>
</dbReference>
<feature type="domain" description="PDZ" evidence="4">
    <location>
        <begin position="134"/>
        <end position="193"/>
    </location>
</feature>
<organism evidence="6 7">
    <name type="scientific">Ceratobasidium theobromae</name>
    <dbReference type="NCBI Taxonomy" id="1582974"/>
    <lineage>
        <taxon>Eukaryota</taxon>
        <taxon>Fungi</taxon>
        <taxon>Dikarya</taxon>
        <taxon>Basidiomycota</taxon>
        <taxon>Agaricomycotina</taxon>
        <taxon>Agaricomycetes</taxon>
        <taxon>Cantharellales</taxon>
        <taxon>Ceratobasidiaceae</taxon>
        <taxon>Ceratobasidium</taxon>
    </lineage>
</organism>
<dbReference type="Pfam" id="PF18265">
    <property type="entry name" value="Nas2_N"/>
    <property type="match status" value="1"/>
</dbReference>
<evidence type="ECO:0000313" key="6">
    <source>
        <dbReference type="EMBL" id="KAB5595895.1"/>
    </source>
</evidence>
<gene>
    <name evidence="6" type="ORF">CTheo_659</name>
</gene>
<proteinExistence type="inferred from homology"/>